<evidence type="ECO:0000313" key="4">
    <source>
        <dbReference type="EMBL" id="VFK17584.1"/>
    </source>
</evidence>
<gene>
    <name evidence="4" type="ORF">BECKLFY1418C_GA0070996_103317</name>
</gene>
<dbReference type="EMBL" id="CAADFN010000033">
    <property type="protein sequence ID" value="VFK17584.1"/>
    <property type="molecule type" value="Genomic_DNA"/>
</dbReference>
<feature type="domain" description="ABC transporter" evidence="3">
    <location>
        <begin position="31"/>
        <end position="86"/>
    </location>
</feature>
<sequence length="97" mass="10681">MLSIVDNLFLGREIRKPGLSGKWLRMLDRAVMEKLARETLTLLGITTIQDIRQAVETLSGGQRQGIAVARACAFGSKIVIMDEPMAALGVRESQRVL</sequence>
<name>A0A450WKP7_9GAMM</name>
<dbReference type="PANTHER" id="PTHR43790:SF8">
    <property type="entry name" value="SUGAR ABC TRANSPORTER ATP-BINDING PROTEIN"/>
    <property type="match status" value="1"/>
</dbReference>
<dbReference type="SUPFAM" id="SSF52540">
    <property type="entry name" value="P-loop containing nucleoside triphosphate hydrolases"/>
    <property type="match status" value="1"/>
</dbReference>
<dbReference type="InterPro" id="IPR050107">
    <property type="entry name" value="ABC_carbohydrate_import_ATPase"/>
</dbReference>
<keyword evidence="1" id="KW-0547">Nucleotide-binding</keyword>
<organism evidence="4">
    <name type="scientific">Candidatus Kentrum sp. LFY</name>
    <dbReference type="NCBI Taxonomy" id="2126342"/>
    <lineage>
        <taxon>Bacteria</taxon>
        <taxon>Pseudomonadati</taxon>
        <taxon>Pseudomonadota</taxon>
        <taxon>Gammaproteobacteria</taxon>
        <taxon>Candidatus Kentrum</taxon>
    </lineage>
</organism>
<dbReference type="PANTHER" id="PTHR43790">
    <property type="entry name" value="CARBOHYDRATE TRANSPORT ATP-BINDING PROTEIN MG119-RELATED"/>
    <property type="match status" value="1"/>
</dbReference>
<evidence type="ECO:0000256" key="2">
    <source>
        <dbReference type="ARBA" id="ARBA00022840"/>
    </source>
</evidence>
<dbReference type="Pfam" id="PF00005">
    <property type="entry name" value="ABC_tran"/>
    <property type="match status" value="1"/>
</dbReference>
<keyword evidence="2" id="KW-0067">ATP-binding</keyword>
<dbReference type="GO" id="GO:0016887">
    <property type="term" value="F:ATP hydrolysis activity"/>
    <property type="evidence" value="ECO:0007669"/>
    <property type="project" value="InterPro"/>
</dbReference>
<dbReference type="Gene3D" id="3.40.50.300">
    <property type="entry name" value="P-loop containing nucleotide triphosphate hydrolases"/>
    <property type="match status" value="1"/>
</dbReference>
<reference evidence="4" key="1">
    <citation type="submission" date="2019-02" db="EMBL/GenBank/DDBJ databases">
        <authorList>
            <person name="Gruber-Vodicka R. H."/>
            <person name="Seah K. B. B."/>
        </authorList>
    </citation>
    <scope>NUCLEOTIDE SEQUENCE</scope>
    <source>
        <strain evidence="4">BECK_BY7</strain>
    </source>
</reference>
<dbReference type="InterPro" id="IPR003439">
    <property type="entry name" value="ABC_transporter-like_ATP-bd"/>
</dbReference>
<dbReference type="InterPro" id="IPR027417">
    <property type="entry name" value="P-loop_NTPase"/>
</dbReference>
<dbReference type="AlphaFoldDB" id="A0A450WKP7"/>
<proteinExistence type="predicted"/>
<accession>A0A450WKP7</accession>
<evidence type="ECO:0000259" key="3">
    <source>
        <dbReference type="Pfam" id="PF00005"/>
    </source>
</evidence>
<evidence type="ECO:0000256" key="1">
    <source>
        <dbReference type="ARBA" id="ARBA00022741"/>
    </source>
</evidence>
<protein>
    <submittedName>
        <fullName evidence="4">ABC transporter</fullName>
    </submittedName>
</protein>
<dbReference type="GO" id="GO:0005524">
    <property type="term" value="F:ATP binding"/>
    <property type="evidence" value="ECO:0007669"/>
    <property type="project" value="UniProtKB-KW"/>
</dbReference>